<sequence>MIANCFHGRNFDASTQNEAELIPQTMIFLLLFYIASPPSNEVGLTYFCRRMKQKEDKKKRQSNKCLMKLYFFSEVRL</sequence>
<accession>A0A1J1IZX8</accession>
<protein>
    <submittedName>
        <fullName evidence="2">CLUMA_CG018846, isoform A</fullName>
    </submittedName>
</protein>
<reference evidence="2 3" key="1">
    <citation type="submission" date="2015-04" db="EMBL/GenBank/DDBJ databases">
        <authorList>
            <person name="Syromyatnikov M.Y."/>
            <person name="Popov V.N."/>
        </authorList>
    </citation>
    <scope>NUCLEOTIDE SEQUENCE [LARGE SCALE GENOMIC DNA]</scope>
</reference>
<dbReference type="Proteomes" id="UP000183832">
    <property type="component" value="Unassembled WGS sequence"/>
</dbReference>
<keyword evidence="1" id="KW-0472">Membrane</keyword>
<keyword evidence="1" id="KW-0812">Transmembrane</keyword>
<keyword evidence="1" id="KW-1133">Transmembrane helix</keyword>
<organism evidence="2 3">
    <name type="scientific">Clunio marinus</name>
    <dbReference type="NCBI Taxonomy" id="568069"/>
    <lineage>
        <taxon>Eukaryota</taxon>
        <taxon>Metazoa</taxon>
        <taxon>Ecdysozoa</taxon>
        <taxon>Arthropoda</taxon>
        <taxon>Hexapoda</taxon>
        <taxon>Insecta</taxon>
        <taxon>Pterygota</taxon>
        <taxon>Neoptera</taxon>
        <taxon>Endopterygota</taxon>
        <taxon>Diptera</taxon>
        <taxon>Nematocera</taxon>
        <taxon>Chironomoidea</taxon>
        <taxon>Chironomidae</taxon>
        <taxon>Clunio</taxon>
    </lineage>
</organism>
<name>A0A1J1IZX8_9DIPT</name>
<evidence type="ECO:0000313" key="3">
    <source>
        <dbReference type="Proteomes" id="UP000183832"/>
    </source>
</evidence>
<gene>
    <name evidence="2" type="ORF">CLUMA_CG018846</name>
</gene>
<dbReference type="EMBL" id="CVRI01000065">
    <property type="protein sequence ID" value="CRL05819.1"/>
    <property type="molecule type" value="Genomic_DNA"/>
</dbReference>
<evidence type="ECO:0000313" key="2">
    <source>
        <dbReference type="EMBL" id="CRL05819.1"/>
    </source>
</evidence>
<feature type="transmembrane region" description="Helical" evidence="1">
    <location>
        <begin position="26"/>
        <end position="48"/>
    </location>
</feature>
<evidence type="ECO:0000256" key="1">
    <source>
        <dbReference type="SAM" id="Phobius"/>
    </source>
</evidence>
<dbReference type="AlphaFoldDB" id="A0A1J1IZX8"/>
<proteinExistence type="predicted"/>
<keyword evidence="3" id="KW-1185">Reference proteome</keyword>